<dbReference type="NCBIfam" id="TIGR03177">
    <property type="entry name" value="pilus_cpaB"/>
    <property type="match status" value="1"/>
</dbReference>
<evidence type="ECO:0000313" key="4">
    <source>
        <dbReference type="Proteomes" id="UP000277811"/>
    </source>
</evidence>
<reference evidence="3 4" key="1">
    <citation type="submission" date="2018-06" db="EMBL/GenBank/DDBJ databases">
        <authorList>
            <person name="Strepis N."/>
        </authorList>
    </citation>
    <scope>NUCLEOTIDE SEQUENCE [LARGE SCALE GENOMIC DNA]</scope>
    <source>
        <strain evidence="3">LUCI</strain>
    </source>
</reference>
<accession>A0A498REB1</accession>
<dbReference type="Pfam" id="PF16976">
    <property type="entry name" value="RcpC"/>
    <property type="match status" value="1"/>
</dbReference>
<feature type="region of interest" description="Disordered" evidence="1">
    <location>
        <begin position="172"/>
        <end position="191"/>
    </location>
</feature>
<feature type="compositionally biased region" description="Basic and acidic residues" evidence="1">
    <location>
        <begin position="181"/>
        <end position="190"/>
    </location>
</feature>
<dbReference type="Proteomes" id="UP000277811">
    <property type="component" value="Unassembled WGS sequence"/>
</dbReference>
<sequence>MAKFSNKGLLGLALVLSFILAVLAYNFLSGVQSPGTKTEVAVVVAKKEIPVNTVITADMVETVKMAGTAVQAGAVTDLNKVVGACTKAAIHAQEQITNRLVESRSGAGGLAQLIPEGKRALTLSVNDVTGVAGLVKPGDYVDLIAVVEGRQTGPVSSMPFQNVLVLAANKSVDRGSQAPEKGTKEKEEKVTSLTVAVTPEEATTLSLAEEKGKVIFALRPSSKIAAEYVQLGVKTMESLTGDNGYVPLAAPAASPEPKAEPVSPRPSYDKGSAETKSISVIKGTKEEEVPVP</sequence>
<keyword evidence="3" id="KW-0966">Cell projection</keyword>
<dbReference type="Pfam" id="PF08666">
    <property type="entry name" value="SAF"/>
    <property type="match status" value="1"/>
</dbReference>
<dbReference type="SMART" id="SM00858">
    <property type="entry name" value="SAF"/>
    <property type="match status" value="1"/>
</dbReference>
<dbReference type="RefSeq" id="WP_165866061.1">
    <property type="nucleotide sequence ID" value="NZ_UPPP01000090.1"/>
</dbReference>
<evidence type="ECO:0000313" key="3">
    <source>
        <dbReference type="EMBL" id="VBB08442.1"/>
    </source>
</evidence>
<organism evidence="3 4">
    <name type="scientific">Lucifera butyrica</name>
    <dbReference type="NCBI Taxonomy" id="1351585"/>
    <lineage>
        <taxon>Bacteria</taxon>
        <taxon>Bacillati</taxon>
        <taxon>Bacillota</taxon>
        <taxon>Negativicutes</taxon>
        <taxon>Veillonellales</taxon>
        <taxon>Veillonellaceae</taxon>
        <taxon>Lucifera</taxon>
    </lineage>
</organism>
<proteinExistence type="predicted"/>
<dbReference type="Gene3D" id="3.90.1210.10">
    <property type="entry name" value="Antifreeze-like/N-acetylneuraminic acid synthase C-terminal domain"/>
    <property type="match status" value="1"/>
</dbReference>
<feature type="domain" description="SAF" evidence="2">
    <location>
        <begin position="40"/>
        <end position="102"/>
    </location>
</feature>
<keyword evidence="3" id="KW-0969">Cilium</keyword>
<dbReference type="InterPro" id="IPR031571">
    <property type="entry name" value="RcpC_dom"/>
</dbReference>
<protein>
    <submittedName>
        <fullName evidence="3">Chaperone for flagella basal body p-ring formation</fullName>
    </submittedName>
</protein>
<keyword evidence="4" id="KW-1185">Reference proteome</keyword>
<evidence type="ECO:0000259" key="2">
    <source>
        <dbReference type="SMART" id="SM00858"/>
    </source>
</evidence>
<feature type="compositionally biased region" description="Basic and acidic residues" evidence="1">
    <location>
        <begin position="283"/>
        <end position="292"/>
    </location>
</feature>
<dbReference type="InterPro" id="IPR013974">
    <property type="entry name" value="SAF"/>
</dbReference>
<dbReference type="InterPro" id="IPR017592">
    <property type="entry name" value="Pilus_assmbl_Flp-typ_CpaB"/>
</dbReference>
<dbReference type="AlphaFoldDB" id="A0A498REB1"/>
<dbReference type="CDD" id="cd11614">
    <property type="entry name" value="SAF_CpaB_FlgA_like"/>
    <property type="match status" value="1"/>
</dbReference>
<evidence type="ECO:0000256" key="1">
    <source>
        <dbReference type="SAM" id="MobiDB-lite"/>
    </source>
</evidence>
<feature type="compositionally biased region" description="Low complexity" evidence="1">
    <location>
        <begin position="246"/>
        <end position="262"/>
    </location>
</feature>
<gene>
    <name evidence="3" type="ORF">LUCI_3714</name>
</gene>
<name>A0A498REB1_9FIRM</name>
<feature type="region of interest" description="Disordered" evidence="1">
    <location>
        <begin position="244"/>
        <end position="292"/>
    </location>
</feature>
<dbReference type="EMBL" id="UPPP01000090">
    <property type="protein sequence ID" value="VBB08442.1"/>
    <property type="molecule type" value="Genomic_DNA"/>
</dbReference>
<keyword evidence="3" id="KW-0282">Flagellum</keyword>